<dbReference type="Gene3D" id="1.50.10.150">
    <property type="entry name" value="Voltage-dependent anion channel"/>
    <property type="match status" value="1"/>
</dbReference>
<feature type="transmembrane region" description="Helical" evidence="5">
    <location>
        <begin position="190"/>
        <end position="208"/>
    </location>
</feature>
<dbReference type="eggNOG" id="COG1275">
    <property type="taxonomic scope" value="Bacteria"/>
</dbReference>
<dbReference type="GO" id="GO:0005886">
    <property type="term" value="C:plasma membrane"/>
    <property type="evidence" value="ECO:0007669"/>
    <property type="project" value="TreeGrafter"/>
</dbReference>
<proteinExistence type="predicted"/>
<feature type="transmembrane region" description="Helical" evidence="5">
    <location>
        <begin position="129"/>
        <end position="152"/>
    </location>
</feature>
<keyword evidence="2 5" id="KW-0812">Transmembrane</keyword>
<feature type="transmembrane region" description="Helical" evidence="5">
    <location>
        <begin position="97"/>
        <end position="117"/>
    </location>
</feature>
<evidence type="ECO:0000256" key="4">
    <source>
        <dbReference type="ARBA" id="ARBA00023136"/>
    </source>
</evidence>
<keyword evidence="7" id="KW-1185">Reference proteome</keyword>
<dbReference type="Pfam" id="PF03595">
    <property type="entry name" value="SLAC1"/>
    <property type="match status" value="1"/>
</dbReference>
<evidence type="ECO:0000313" key="7">
    <source>
        <dbReference type="Proteomes" id="UP000030361"/>
    </source>
</evidence>
<gene>
    <name evidence="6" type="ORF">PL11_003940</name>
</gene>
<dbReference type="InterPro" id="IPR004695">
    <property type="entry name" value="SLAC1/Mae1/Ssu1/TehA"/>
</dbReference>
<feature type="transmembrane region" description="Helical" evidence="5">
    <location>
        <begin position="243"/>
        <end position="261"/>
    </location>
</feature>
<feature type="transmembrane region" description="Helical" evidence="5">
    <location>
        <begin position="37"/>
        <end position="55"/>
    </location>
</feature>
<keyword evidence="3 5" id="KW-1133">Transmembrane helix</keyword>
<feature type="transmembrane region" description="Helical" evidence="5">
    <location>
        <begin position="12"/>
        <end position="31"/>
    </location>
</feature>
<feature type="transmembrane region" description="Helical" evidence="5">
    <location>
        <begin position="214"/>
        <end position="231"/>
    </location>
</feature>
<keyword evidence="4 5" id="KW-0472">Membrane</keyword>
<feature type="transmembrane region" description="Helical" evidence="5">
    <location>
        <begin position="158"/>
        <end position="178"/>
    </location>
</feature>
<dbReference type="PANTHER" id="PTHR37955">
    <property type="entry name" value="TELLURITE RESISTANCE PROTEIN TEHA"/>
    <property type="match status" value="1"/>
</dbReference>
<accession>A0A1S6QHP6</accession>
<dbReference type="Proteomes" id="UP000030361">
    <property type="component" value="Chromosome"/>
</dbReference>
<protein>
    <submittedName>
        <fullName evidence="6">C4-dicarboxylate ABC transporter</fullName>
    </submittedName>
</protein>
<feature type="transmembrane region" description="Helical" evidence="5">
    <location>
        <begin position="281"/>
        <end position="302"/>
    </location>
</feature>
<dbReference type="CDD" id="cd09325">
    <property type="entry name" value="TDT_C4-dicarb_trans"/>
    <property type="match status" value="1"/>
</dbReference>
<dbReference type="EMBL" id="CP018906">
    <property type="protein sequence ID" value="AQW21134.1"/>
    <property type="molecule type" value="Genomic_DNA"/>
</dbReference>
<dbReference type="RefSeq" id="WP_035166508.1">
    <property type="nucleotide sequence ID" value="NZ_CP018906.1"/>
</dbReference>
<organism evidence="6 7">
    <name type="scientific">Lentilactobacillus curieae</name>
    <dbReference type="NCBI Taxonomy" id="1138822"/>
    <lineage>
        <taxon>Bacteria</taxon>
        <taxon>Bacillati</taxon>
        <taxon>Bacillota</taxon>
        <taxon>Bacilli</taxon>
        <taxon>Lactobacillales</taxon>
        <taxon>Lactobacillaceae</taxon>
        <taxon>Lentilactobacillus</taxon>
    </lineage>
</organism>
<dbReference type="OrthoDB" id="309023at2"/>
<evidence type="ECO:0000256" key="5">
    <source>
        <dbReference type="SAM" id="Phobius"/>
    </source>
</evidence>
<evidence type="ECO:0000313" key="6">
    <source>
        <dbReference type="EMBL" id="AQW21134.1"/>
    </source>
</evidence>
<dbReference type="InterPro" id="IPR052951">
    <property type="entry name" value="Tellurite_res_ion_channel"/>
</dbReference>
<name>A0A1S6QHP6_9LACO</name>
<dbReference type="InterPro" id="IPR038665">
    <property type="entry name" value="Voltage-dep_anion_channel_sf"/>
</dbReference>
<comment type="subcellular location">
    <subcellularLocation>
        <location evidence="1">Membrane</location>
        <topology evidence="1">Multi-pass membrane protein</topology>
    </subcellularLocation>
</comment>
<evidence type="ECO:0000256" key="1">
    <source>
        <dbReference type="ARBA" id="ARBA00004141"/>
    </source>
</evidence>
<dbReference type="PANTHER" id="PTHR37955:SF1">
    <property type="entry name" value="DEP DOMAIN-CONTAINING PROTEIN"/>
    <property type="match status" value="1"/>
</dbReference>
<dbReference type="GO" id="GO:0046583">
    <property type="term" value="F:monoatomic cation efflux transmembrane transporter activity"/>
    <property type="evidence" value="ECO:0007669"/>
    <property type="project" value="TreeGrafter"/>
</dbReference>
<reference evidence="6 7" key="1">
    <citation type="journal article" date="2015" name="Genome Announc.">
        <title>Genome Sequence of Lactobacillus curieae CCTCC M 2011381T, a Novel Producer of Gamma-aminobutyric Acid.</title>
        <authorList>
            <person name="Wang Y."/>
            <person name="Wang Y."/>
            <person name="Lang C."/>
            <person name="Wei D."/>
            <person name="Xu P."/>
            <person name="Xie J."/>
        </authorList>
    </citation>
    <scope>NUCLEOTIDE SEQUENCE [LARGE SCALE GENOMIC DNA]</scope>
    <source>
        <strain evidence="6 7">CCTCC M 2011381</strain>
    </source>
</reference>
<feature type="transmembrane region" description="Helical" evidence="5">
    <location>
        <begin position="67"/>
        <end position="91"/>
    </location>
</feature>
<dbReference type="AlphaFoldDB" id="A0A1S6QHP6"/>
<evidence type="ECO:0000256" key="2">
    <source>
        <dbReference type="ARBA" id="ARBA00022692"/>
    </source>
</evidence>
<dbReference type="KEGG" id="lcu:PL11_003940"/>
<evidence type="ECO:0000256" key="3">
    <source>
        <dbReference type="ARBA" id="ARBA00022989"/>
    </source>
</evidence>
<sequence length="320" mass="35232">MKTLFRQVPLPICGLILGIASLGNLFKALGLNVVANGFGIISSVLMLLVLCKIVTDFKHTIMDIKDPIIASVAPTFTMALMIIATFIKAWGAPSLAAVIWVAAVILQFVIIGAFFYFHMLVPSVGLENVYPSWFVTFVGIGVIPVTAPNFIVQLGTPVLWLSLLLYAVLLPIVCVRLLRRELPFEATLPLLTIMAAPASLCLTGYLSMTSHPSWGFSLFMLILAQTLYWGTLAKIVKYVRLSFYPSFAAFTFPLVISATALNLFNKTFVLTNNLNQILNGLVYVELVIATSMVLFVLVRYVAFLAKKFQVQLSELKNETL</sequence>